<evidence type="ECO:0000313" key="2">
    <source>
        <dbReference type="Proteomes" id="UP000629371"/>
    </source>
</evidence>
<proteinExistence type="predicted"/>
<gene>
    <name evidence="1" type="ORF">JK360_22635</name>
</gene>
<reference evidence="1 2" key="1">
    <citation type="submission" date="2021-01" db="EMBL/GenBank/DDBJ databases">
        <title>WGS of actinomycetes isolated from Thailand.</title>
        <authorList>
            <person name="Thawai C."/>
        </authorList>
    </citation>
    <scope>NUCLEOTIDE SEQUENCE [LARGE SCALE GENOMIC DNA]</scope>
    <source>
        <strain evidence="1 2">CH9-7</strain>
    </source>
</reference>
<accession>A0ABS1MWI5</accession>
<name>A0ABS1MWI5_9ACTN</name>
<evidence type="ECO:0000313" key="1">
    <source>
        <dbReference type="EMBL" id="MBL1092153.1"/>
    </source>
</evidence>
<organism evidence="1 2">
    <name type="scientific">Streptomyces siderophoricus</name>
    <dbReference type="NCBI Taxonomy" id="2802281"/>
    <lineage>
        <taxon>Bacteria</taxon>
        <taxon>Bacillati</taxon>
        <taxon>Actinomycetota</taxon>
        <taxon>Actinomycetes</taxon>
        <taxon>Kitasatosporales</taxon>
        <taxon>Streptomycetaceae</taxon>
        <taxon>Streptomyces</taxon>
    </lineage>
</organism>
<sequence length="141" mass="14761">MAAAPRLVVIGAGEGVRRARAARLAGHYAIPLLPAVDILIKRQLLPDDGYVIDSPPQLLDRVAGVGGLLPVLAFVDLVVLLPGAGSSGTEETSRVLRYYDARGVLLTVGADTPDDEIILVIDAALRGRGDPEGPPGTPWRP</sequence>
<protein>
    <submittedName>
        <fullName evidence="1">Uncharacterized protein</fullName>
    </submittedName>
</protein>
<dbReference type="RefSeq" id="WP_030412556.1">
    <property type="nucleotide sequence ID" value="NZ_JAERRI010000012.1"/>
</dbReference>
<keyword evidence="2" id="KW-1185">Reference proteome</keyword>
<dbReference type="Proteomes" id="UP000629371">
    <property type="component" value="Unassembled WGS sequence"/>
</dbReference>
<dbReference type="EMBL" id="JAERRI010000012">
    <property type="protein sequence ID" value="MBL1092153.1"/>
    <property type="molecule type" value="Genomic_DNA"/>
</dbReference>
<comment type="caution">
    <text evidence="1">The sequence shown here is derived from an EMBL/GenBank/DDBJ whole genome shotgun (WGS) entry which is preliminary data.</text>
</comment>